<name>A0A160TMR7_9ZZZZ</name>
<gene>
    <name evidence="1" type="ORF">MGWOODY_Smn2850</name>
</gene>
<organism evidence="1">
    <name type="scientific">hydrothermal vent metagenome</name>
    <dbReference type="NCBI Taxonomy" id="652676"/>
    <lineage>
        <taxon>unclassified sequences</taxon>
        <taxon>metagenomes</taxon>
        <taxon>ecological metagenomes</taxon>
    </lineage>
</organism>
<reference evidence="1" key="1">
    <citation type="submission" date="2015-10" db="EMBL/GenBank/DDBJ databases">
        <authorList>
            <person name="Gilbert D.G."/>
        </authorList>
    </citation>
    <scope>NUCLEOTIDE SEQUENCE</scope>
</reference>
<evidence type="ECO:0000313" key="1">
    <source>
        <dbReference type="EMBL" id="CUS45507.1"/>
    </source>
</evidence>
<accession>A0A160TMR7</accession>
<dbReference type="EMBL" id="CZQE01000270">
    <property type="protein sequence ID" value="CUS45507.1"/>
    <property type="molecule type" value="Genomic_DNA"/>
</dbReference>
<proteinExistence type="predicted"/>
<protein>
    <submittedName>
        <fullName evidence="1">Uncharacterized protein</fullName>
    </submittedName>
</protein>
<dbReference type="AlphaFoldDB" id="A0A160TMR7"/>
<sequence>MNGTIYFRADHELVGRVLAEKLRLRAEQRGVGDSFRIAGPRRRPFATLPA</sequence>